<dbReference type="EMBL" id="JBEDUW010000002">
    <property type="protein sequence ID" value="KAK9946242.1"/>
    <property type="molecule type" value="Genomic_DNA"/>
</dbReference>
<dbReference type="Proteomes" id="UP001457282">
    <property type="component" value="Unassembled WGS sequence"/>
</dbReference>
<reference evidence="4 5" key="1">
    <citation type="journal article" date="2023" name="G3 (Bethesda)">
        <title>A chromosome-length genome assembly and annotation of blackberry (Rubus argutus, cv. 'Hillquist').</title>
        <authorList>
            <person name="Bruna T."/>
            <person name="Aryal R."/>
            <person name="Dudchenko O."/>
            <person name="Sargent D.J."/>
            <person name="Mead D."/>
            <person name="Buti M."/>
            <person name="Cavallini A."/>
            <person name="Hytonen T."/>
            <person name="Andres J."/>
            <person name="Pham M."/>
            <person name="Weisz D."/>
            <person name="Mascagni F."/>
            <person name="Usai G."/>
            <person name="Natali L."/>
            <person name="Bassil N."/>
            <person name="Fernandez G.E."/>
            <person name="Lomsadze A."/>
            <person name="Armour M."/>
            <person name="Olukolu B."/>
            <person name="Poorten T."/>
            <person name="Britton C."/>
            <person name="Davik J."/>
            <person name="Ashrafi H."/>
            <person name="Aiden E.L."/>
            <person name="Borodovsky M."/>
            <person name="Worthington M."/>
        </authorList>
    </citation>
    <scope>NUCLEOTIDE SEQUENCE [LARGE SCALE GENOMIC DNA]</scope>
    <source>
        <strain evidence="4">PI 553951</strain>
    </source>
</reference>
<dbReference type="Gene3D" id="3.30.70.330">
    <property type="match status" value="1"/>
</dbReference>
<comment type="caution">
    <text evidence="4">The sequence shown here is derived from an EMBL/GenBank/DDBJ whole genome shotgun (WGS) entry which is preliminary data.</text>
</comment>
<protein>
    <recommendedName>
        <fullName evidence="3">RRM domain-containing protein</fullName>
    </recommendedName>
</protein>
<evidence type="ECO:0000313" key="4">
    <source>
        <dbReference type="EMBL" id="KAK9946242.1"/>
    </source>
</evidence>
<feature type="domain" description="RRM" evidence="3">
    <location>
        <begin position="236"/>
        <end position="322"/>
    </location>
</feature>
<dbReference type="PROSITE" id="PS50102">
    <property type="entry name" value="RRM"/>
    <property type="match status" value="1"/>
</dbReference>
<evidence type="ECO:0000256" key="2">
    <source>
        <dbReference type="PROSITE-ProRule" id="PRU00176"/>
    </source>
</evidence>
<dbReference type="InterPro" id="IPR012677">
    <property type="entry name" value="Nucleotide-bd_a/b_plait_sf"/>
</dbReference>
<dbReference type="Pfam" id="PF00076">
    <property type="entry name" value="RRM_1"/>
    <property type="match status" value="1"/>
</dbReference>
<dbReference type="SMART" id="SM00360">
    <property type="entry name" value="RRM"/>
    <property type="match status" value="1"/>
</dbReference>
<dbReference type="SUPFAM" id="SSF54928">
    <property type="entry name" value="RNA-binding domain, RBD"/>
    <property type="match status" value="1"/>
</dbReference>
<dbReference type="AlphaFoldDB" id="A0AAW1YBK6"/>
<sequence length="339" mass="36673">MADPYHRYGAPAERGRVARSTFPGYLSSEAPSLLSDHTSNLQSYSSDFLRRDKALASGPYGIDDSVGSSVRSDSSLGVTAGSRLYDPLEATYRSQRPDVAKSLASGPYAIDDTVGSRVRPDPDLGVTAGTSLYNPLEAPNYLSQRQDVAIRSMTAGDYGVDAVGVSVRGEPGLGVTARARTNGYPSPLGPLGPLASLSQRHEVAVSVSSSVPTDIRQERSASRNADGLPVLKGESNILFVDGLPTDCTRREVGHLFRPFIGFKEIKVVHKEPRRSGDKAMVLCFVEFADPDCALTAMEALQGYKFDDKKPDSLPLRIHFAHFPFRLPSDSYDKRIGIPH</sequence>
<keyword evidence="1 2" id="KW-0694">RNA-binding</keyword>
<dbReference type="InterPro" id="IPR035979">
    <property type="entry name" value="RBD_domain_sf"/>
</dbReference>
<dbReference type="GO" id="GO:0003723">
    <property type="term" value="F:RNA binding"/>
    <property type="evidence" value="ECO:0007669"/>
    <property type="project" value="UniProtKB-UniRule"/>
</dbReference>
<gene>
    <name evidence="4" type="ORF">M0R45_011716</name>
</gene>
<keyword evidence="5" id="KW-1185">Reference proteome</keyword>
<dbReference type="InterPro" id="IPR000504">
    <property type="entry name" value="RRM_dom"/>
</dbReference>
<evidence type="ECO:0000259" key="3">
    <source>
        <dbReference type="PROSITE" id="PS50102"/>
    </source>
</evidence>
<accession>A0AAW1YBK6</accession>
<proteinExistence type="predicted"/>
<dbReference type="CDD" id="cd21618">
    <property type="entry name" value="RRM_AtNSRA_like"/>
    <property type="match status" value="1"/>
</dbReference>
<dbReference type="PANTHER" id="PTHR10501">
    <property type="entry name" value="U1 SMALL NUCLEAR RIBONUCLEOPROTEIN A/U2 SMALL NUCLEAR RIBONUCLEOPROTEIN B"/>
    <property type="match status" value="1"/>
</dbReference>
<name>A0AAW1YBK6_RUBAR</name>
<evidence type="ECO:0000256" key="1">
    <source>
        <dbReference type="ARBA" id="ARBA00022884"/>
    </source>
</evidence>
<evidence type="ECO:0000313" key="5">
    <source>
        <dbReference type="Proteomes" id="UP001457282"/>
    </source>
</evidence>
<organism evidence="4 5">
    <name type="scientific">Rubus argutus</name>
    <name type="common">Southern blackberry</name>
    <dbReference type="NCBI Taxonomy" id="59490"/>
    <lineage>
        <taxon>Eukaryota</taxon>
        <taxon>Viridiplantae</taxon>
        <taxon>Streptophyta</taxon>
        <taxon>Embryophyta</taxon>
        <taxon>Tracheophyta</taxon>
        <taxon>Spermatophyta</taxon>
        <taxon>Magnoliopsida</taxon>
        <taxon>eudicotyledons</taxon>
        <taxon>Gunneridae</taxon>
        <taxon>Pentapetalae</taxon>
        <taxon>rosids</taxon>
        <taxon>fabids</taxon>
        <taxon>Rosales</taxon>
        <taxon>Rosaceae</taxon>
        <taxon>Rosoideae</taxon>
        <taxon>Rosoideae incertae sedis</taxon>
        <taxon>Rubus</taxon>
    </lineage>
</organism>